<sequence length="106" mass="11022">MGTMRKLAASALLAGMLLGGSLVAAAPAQAATPCGFYPITTGSLGGGEDGRYEKATYNNCKSKPAKITVRYYYANRTMCVSPGETVLYANPALGALVGASWTKKYC</sequence>
<organism evidence="1 2">
    <name type="scientific">Clavibacter capsici</name>
    <dbReference type="NCBI Taxonomy" id="1874630"/>
    <lineage>
        <taxon>Bacteria</taxon>
        <taxon>Bacillati</taxon>
        <taxon>Actinomycetota</taxon>
        <taxon>Actinomycetes</taxon>
        <taxon>Micrococcales</taxon>
        <taxon>Microbacteriaceae</taxon>
        <taxon>Clavibacter</taxon>
    </lineage>
</organism>
<dbReference type="Proteomes" id="UP000503164">
    <property type="component" value="Chromosome"/>
</dbReference>
<gene>
    <name evidence="1" type="ORF">GW570_14155</name>
</gene>
<reference evidence="1 2" key="1">
    <citation type="journal article" date="2020" name="Mol. Plant Pathol.">
        <title>Plasmid composition and the chpG gene determine the virulence level of Clavibacter capsici natural isolates in pepper.</title>
        <authorList>
            <person name="Hwang I.S."/>
            <person name="Lee H.M."/>
            <person name="Oh E.J."/>
            <person name="Lee S."/>
            <person name="Heu S."/>
            <person name="Oh C.S."/>
        </authorList>
    </citation>
    <scope>NUCLEOTIDE SEQUENCE [LARGE SCALE GENOMIC DNA]</scope>
    <source>
        <strain evidence="1 2">1101</strain>
    </source>
</reference>
<protein>
    <submittedName>
        <fullName evidence="1">Uncharacterized protein</fullName>
    </submittedName>
</protein>
<accession>A0A0M4HBS7</accession>
<evidence type="ECO:0000313" key="2">
    <source>
        <dbReference type="Proteomes" id="UP000503164"/>
    </source>
</evidence>
<dbReference type="InterPro" id="IPR045935">
    <property type="entry name" value="DUF6355"/>
</dbReference>
<name>A0A0M4HBS7_9MICO</name>
<dbReference type="KEGG" id="ccap:AES38_14155"/>
<dbReference type="AlphaFoldDB" id="A0A0M4HBS7"/>
<evidence type="ECO:0000313" key="1">
    <source>
        <dbReference type="EMBL" id="QIS46139.1"/>
    </source>
</evidence>
<keyword evidence="2" id="KW-1185">Reference proteome</keyword>
<proteinExistence type="predicted"/>
<dbReference type="EMBL" id="CP048049">
    <property type="protein sequence ID" value="QIS46139.1"/>
    <property type="molecule type" value="Genomic_DNA"/>
</dbReference>
<dbReference type="Pfam" id="PF19882">
    <property type="entry name" value="DUF6355"/>
    <property type="match status" value="1"/>
</dbReference>